<dbReference type="GO" id="GO:0005886">
    <property type="term" value="C:plasma membrane"/>
    <property type="evidence" value="ECO:0007669"/>
    <property type="project" value="UniProtKB-SubCell"/>
</dbReference>
<reference evidence="14" key="1">
    <citation type="submission" date="2018-05" db="EMBL/GenBank/DDBJ databases">
        <authorList>
            <person name="Liu B.-T."/>
        </authorList>
    </citation>
    <scope>NUCLEOTIDE SEQUENCE [LARGE SCALE GENOMIC DNA]</scope>
    <source>
        <strain evidence="14">WD6-1</strain>
    </source>
</reference>
<dbReference type="SUPFAM" id="SSF74653">
    <property type="entry name" value="TolA/TonB C-terminal domain"/>
    <property type="match status" value="1"/>
</dbReference>
<accession>A0A2U2BRW0</accession>
<dbReference type="InterPro" id="IPR006260">
    <property type="entry name" value="TonB/TolA_C"/>
</dbReference>
<proteinExistence type="inferred from homology"/>
<dbReference type="GO" id="GO:0030288">
    <property type="term" value="C:outer membrane-bounded periplasmic space"/>
    <property type="evidence" value="ECO:0007669"/>
    <property type="project" value="InterPro"/>
</dbReference>
<keyword evidence="3 10" id="KW-0813">Transport</keyword>
<keyword evidence="4 10" id="KW-1003">Cell membrane</keyword>
<evidence type="ECO:0000313" key="14">
    <source>
        <dbReference type="Proteomes" id="UP000245168"/>
    </source>
</evidence>
<keyword evidence="9" id="KW-0472">Membrane</keyword>
<comment type="subcellular location">
    <subcellularLocation>
        <location evidence="1 10">Cell inner membrane</location>
        <topology evidence="1 10">Single-pass membrane protein</topology>
        <orientation evidence="1 10">Periplasmic side</orientation>
    </subcellularLocation>
</comment>
<feature type="signal peptide" evidence="11">
    <location>
        <begin position="1"/>
        <end position="26"/>
    </location>
</feature>
<dbReference type="OrthoDB" id="7632563at2"/>
<dbReference type="GO" id="GO:0015891">
    <property type="term" value="P:siderophore transport"/>
    <property type="evidence" value="ECO:0007669"/>
    <property type="project" value="InterPro"/>
</dbReference>
<dbReference type="GO" id="GO:0031992">
    <property type="term" value="F:energy transducer activity"/>
    <property type="evidence" value="ECO:0007669"/>
    <property type="project" value="InterPro"/>
</dbReference>
<evidence type="ECO:0000256" key="9">
    <source>
        <dbReference type="ARBA" id="ARBA00023136"/>
    </source>
</evidence>
<evidence type="ECO:0000256" key="10">
    <source>
        <dbReference type="RuleBase" id="RU362123"/>
    </source>
</evidence>
<dbReference type="GO" id="GO:0055085">
    <property type="term" value="P:transmembrane transport"/>
    <property type="evidence" value="ECO:0007669"/>
    <property type="project" value="InterPro"/>
</dbReference>
<dbReference type="EMBL" id="QEXV01000005">
    <property type="protein sequence ID" value="PWE16750.1"/>
    <property type="molecule type" value="Genomic_DNA"/>
</dbReference>
<organism evidence="13 14">
    <name type="scientific">Marinicauda salina</name>
    <dbReference type="NCBI Taxonomy" id="2135793"/>
    <lineage>
        <taxon>Bacteria</taxon>
        <taxon>Pseudomonadati</taxon>
        <taxon>Pseudomonadota</taxon>
        <taxon>Alphaproteobacteria</taxon>
        <taxon>Maricaulales</taxon>
        <taxon>Maricaulaceae</taxon>
        <taxon>Marinicauda</taxon>
    </lineage>
</organism>
<keyword evidence="11" id="KW-0732">Signal</keyword>
<protein>
    <recommendedName>
        <fullName evidence="10">Protein TonB</fullName>
    </recommendedName>
</protein>
<evidence type="ECO:0000256" key="2">
    <source>
        <dbReference type="ARBA" id="ARBA00006555"/>
    </source>
</evidence>
<comment type="caution">
    <text evidence="13">The sequence shown here is derived from an EMBL/GenBank/DDBJ whole genome shotgun (WGS) entry which is preliminary data.</text>
</comment>
<dbReference type="PANTHER" id="PTHR33446">
    <property type="entry name" value="PROTEIN TONB-RELATED"/>
    <property type="match status" value="1"/>
</dbReference>
<evidence type="ECO:0000256" key="3">
    <source>
        <dbReference type="ARBA" id="ARBA00022448"/>
    </source>
</evidence>
<dbReference type="PRINTS" id="PR01374">
    <property type="entry name" value="TONBPROTEIN"/>
</dbReference>
<dbReference type="Proteomes" id="UP000245168">
    <property type="component" value="Unassembled WGS sequence"/>
</dbReference>
<evidence type="ECO:0000313" key="13">
    <source>
        <dbReference type="EMBL" id="PWE16750.1"/>
    </source>
</evidence>
<keyword evidence="7 10" id="KW-0653">Protein transport</keyword>
<keyword evidence="6" id="KW-0812">Transmembrane</keyword>
<dbReference type="InterPro" id="IPR051045">
    <property type="entry name" value="TonB-dependent_transducer"/>
</dbReference>
<comment type="similarity">
    <text evidence="2 10">Belongs to the TonB family.</text>
</comment>
<evidence type="ECO:0000259" key="12">
    <source>
        <dbReference type="PROSITE" id="PS52015"/>
    </source>
</evidence>
<evidence type="ECO:0000256" key="11">
    <source>
        <dbReference type="SAM" id="SignalP"/>
    </source>
</evidence>
<sequence length="112" mass="12167">MKLNGFKVVCAALAMAGAVSGGAAFAEDERERVDVEAPEYPRGAERRSIEGHVTVRYNVDPEGAVTDVEVVDATPAGVFERSVLRALEGWRYAPAGETTTGHEFTFNFEFEN</sequence>
<dbReference type="InterPro" id="IPR037682">
    <property type="entry name" value="TonB_C"/>
</dbReference>
<name>A0A2U2BRW0_9PROT</name>
<evidence type="ECO:0000256" key="4">
    <source>
        <dbReference type="ARBA" id="ARBA00022475"/>
    </source>
</evidence>
<dbReference type="GO" id="GO:0015031">
    <property type="term" value="P:protein transport"/>
    <property type="evidence" value="ECO:0007669"/>
    <property type="project" value="UniProtKB-UniRule"/>
</dbReference>
<keyword evidence="10" id="KW-0735">Signal-anchor</keyword>
<keyword evidence="5 10" id="KW-0997">Cell inner membrane</keyword>
<dbReference type="InterPro" id="IPR003538">
    <property type="entry name" value="TonB"/>
</dbReference>
<evidence type="ECO:0000256" key="6">
    <source>
        <dbReference type="ARBA" id="ARBA00022692"/>
    </source>
</evidence>
<evidence type="ECO:0000256" key="8">
    <source>
        <dbReference type="ARBA" id="ARBA00022989"/>
    </source>
</evidence>
<dbReference type="Pfam" id="PF03544">
    <property type="entry name" value="TonB_C"/>
    <property type="match status" value="1"/>
</dbReference>
<keyword evidence="14" id="KW-1185">Reference proteome</keyword>
<feature type="chain" id="PRO_5015570826" description="Protein TonB" evidence="11">
    <location>
        <begin position="27"/>
        <end position="112"/>
    </location>
</feature>
<evidence type="ECO:0000256" key="7">
    <source>
        <dbReference type="ARBA" id="ARBA00022927"/>
    </source>
</evidence>
<dbReference type="Gene3D" id="3.30.2420.10">
    <property type="entry name" value="TonB"/>
    <property type="match status" value="1"/>
</dbReference>
<dbReference type="AlphaFoldDB" id="A0A2U2BRW0"/>
<feature type="domain" description="TonB C-terminal" evidence="12">
    <location>
        <begin position="25"/>
        <end position="112"/>
    </location>
</feature>
<keyword evidence="8" id="KW-1133">Transmembrane helix</keyword>
<evidence type="ECO:0000256" key="1">
    <source>
        <dbReference type="ARBA" id="ARBA00004383"/>
    </source>
</evidence>
<dbReference type="PROSITE" id="PS52015">
    <property type="entry name" value="TONB_CTD"/>
    <property type="match status" value="1"/>
</dbReference>
<dbReference type="NCBIfam" id="TIGR01352">
    <property type="entry name" value="tonB_Cterm"/>
    <property type="match status" value="1"/>
</dbReference>
<gene>
    <name evidence="13" type="ORF">DDZ18_11155</name>
</gene>
<evidence type="ECO:0000256" key="5">
    <source>
        <dbReference type="ARBA" id="ARBA00022519"/>
    </source>
</evidence>
<dbReference type="RefSeq" id="WP_109253473.1">
    <property type="nucleotide sequence ID" value="NZ_QEXV01000005.1"/>
</dbReference>
<comment type="function">
    <text evidence="10">Interacts with outer membrane receptor proteins that carry out high-affinity binding and energy dependent uptake into the periplasmic space of specific substrates. It could act to transduce energy from the cytoplasmic membrane to specific energy-requiring processes in the outer membrane, resulting in the release into the periplasm of ligands bound by these outer membrane proteins.</text>
</comment>